<keyword evidence="6" id="KW-0239">DNA-directed DNA polymerase</keyword>
<dbReference type="Gene3D" id="1.20.272.10">
    <property type="match status" value="1"/>
</dbReference>
<feature type="domain" description="DNA polymerase III delta N-terminal" evidence="9">
    <location>
        <begin position="10"/>
        <end position="121"/>
    </location>
</feature>
<evidence type="ECO:0000256" key="1">
    <source>
        <dbReference type="ARBA" id="ARBA00012417"/>
    </source>
</evidence>
<dbReference type="InterPro" id="IPR027417">
    <property type="entry name" value="P-loop_NTPase"/>
</dbReference>
<dbReference type="SUPFAM" id="SSF48019">
    <property type="entry name" value="post-AAA+ oligomerization domain-like"/>
    <property type="match status" value="1"/>
</dbReference>
<dbReference type="EC" id="2.7.7.7" evidence="1"/>
<dbReference type="InterPro" id="IPR008921">
    <property type="entry name" value="DNA_pol3_clamp-load_cplx_C"/>
</dbReference>
<dbReference type="InterPro" id="IPR010372">
    <property type="entry name" value="DNA_pol3_delta_N"/>
</dbReference>
<comment type="catalytic activity">
    <reaction evidence="8">
        <text>DNA(n) + a 2'-deoxyribonucleoside 5'-triphosphate = DNA(n+1) + diphosphate</text>
        <dbReference type="Rhea" id="RHEA:22508"/>
        <dbReference type="Rhea" id="RHEA-COMP:17339"/>
        <dbReference type="Rhea" id="RHEA-COMP:17340"/>
        <dbReference type="ChEBI" id="CHEBI:33019"/>
        <dbReference type="ChEBI" id="CHEBI:61560"/>
        <dbReference type="ChEBI" id="CHEBI:173112"/>
        <dbReference type="EC" id="2.7.7.7"/>
    </reaction>
</comment>
<organism evidence="10 11">
    <name type="scientific">Formosimonas limnophila</name>
    <dbReference type="NCBI Taxonomy" id="1384487"/>
    <lineage>
        <taxon>Bacteria</taxon>
        <taxon>Pseudomonadati</taxon>
        <taxon>Pseudomonadota</taxon>
        <taxon>Betaproteobacteria</taxon>
        <taxon>Burkholderiales</taxon>
        <taxon>Burkholderiaceae</taxon>
        <taxon>Formosimonas</taxon>
    </lineage>
</organism>
<evidence type="ECO:0000313" key="11">
    <source>
        <dbReference type="Proteomes" id="UP000614287"/>
    </source>
</evidence>
<dbReference type="GO" id="GO:0006261">
    <property type="term" value="P:DNA-templated DNA replication"/>
    <property type="evidence" value="ECO:0007669"/>
    <property type="project" value="TreeGrafter"/>
</dbReference>
<evidence type="ECO:0000259" key="9">
    <source>
        <dbReference type="Pfam" id="PF06144"/>
    </source>
</evidence>
<gene>
    <name evidence="10" type="primary">holA</name>
    <name evidence="10" type="ORF">GCM10009007_00110</name>
</gene>
<dbReference type="GO" id="GO:0009360">
    <property type="term" value="C:DNA polymerase III complex"/>
    <property type="evidence" value="ECO:0007669"/>
    <property type="project" value="InterPro"/>
</dbReference>
<reference evidence="10" key="2">
    <citation type="submission" date="2020-09" db="EMBL/GenBank/DDBJ databases">
        <authorList>
            <person name="Sun Q."/>
            <person name="Kim S."/>
        </authorList>
    </citation>
    <scope>NUCLEOTIDE SEQUENCE</scope>
    <source>
        <strain evidence="10">KCTC 32501</strain>
    </source>
</reference>
<protein>
    <recommendedName>
        <fullName evidence="2">DNA polymerase III subunit delta</fullName>
        <ecNumber evidence="1">2.7.7.7</ecNumber>
    </recommendedName>
</protein>
<comment type="similarity">
    <text evidence="7">Belongs to the DNA polymerase HolA subunit family.</text>
</comment>
<keyword evidence="4" id="KW-0548">Nucleotidyltransferase</keyword>
<sequence length="326" mass="36083">MSLAPLTVICSDEALLVQEQVDAWRARARSAGYSEREVFSIEGQFNWAPVLDAQRSLSLFGDKKIIELRIPTGKPGKDGGDALKTICQQLSDGVLIMVTLPRLDKTSKNSVWFKQLAQAADPIEIGSISLTQLPRWIAERLKQQNMSASPAALQLMAQQFEGNLIAAHQEIQKLALLFPAGTLSDEDIHNSIFNVARYDVFSLTESLLAGDVARTCRMIEGLKAEGEAIVLVQWSLFEDIRALTRLKIELDGGGHLPSLMREHRIWGAREKLMPTALRALTTPFLKNALTRTAELDRMAKGLSKGDVWEATLQLASQIALRIAQKK</sequence>
<evidence type="ECO:0000256" key="8">
    <source>
        <dbReference type="ARBA" id="ARBA00049244"/>
    </source>
</evidence>
<keyword evidence="5" id="KW-0235">DNA replication</keyword>
<dbReference type="Pfam" id="PF06144">
    <property type="entry name" value="DNA_pol3_delta"/>
    <property type="match status" value="1"/>
</dbReference>
<dbReference type="Gene3D" id="1.10.8.60">
    <property type="match status" value="1"/>
</dbReference>
<dbReference type="PANTHER" id="PTHR34388">
    <property type="entry name" value="DNA POLYMERASE III SUBUNIT DELTA"/>
    <property type="match status" value="1"/>
</dbReference>
<dbReference type="AlphaFoldDB" id="A0A8J3CLI1"/>
<name>A0A8J3CLI1_9BURK</name>
<evidence type="ECO:0000256" key="3">
    <source>
        <dbReference type="ARBA" id="ARBA00022679"/>
    </source>
</evidence>
<evidence type="ECO:0000256" key="5">
    <source>
        <dbReference type="ARBA" id="ARBA00022705"/>
    </source>
</evidence>
<keyword evidence="11" id="KW-1185">Reference proteome</keyword>
<keyword evidence="3" id="KW-0808">Transferase</keyword>
<dbReference type="NCBIfam" id="TIGR01128">
    <property type="entry name" value="holA"/>
    <property type="match status" value="1"/>
</dbReference>
<evidence type="ECO:0000256" key="4">
    <source>
        <dbReference type="ARBA" id="ARBA00022695"/>
    </source>
</evidence>
<dbReference type="RefSeq" id="WP_189490085.1">
    <property type="nucleotide sequence ID" value="NZ_BMZG01000001.1"/>
</dbReference>
<dbReference type="InterPro" id="IPR005790">
    <property type="entry name" value="DNA_polIII_delta"/>
</dbReference>
<dbReference type="SUPFAM" id="SSF52540">
    <property type="entry name" value="P-loop containing nucleoside triphosphate hydrolases"/>
    <property type="match status" value="1"/>
</dbReference>
<comment type="caution">
    <text evidence="10">The sequence shown here is derived from an EMBL/GenBank/DDBJ whole genome shotgun (WGS) entry which is preliminary data.</text>
</comment>
<dbReference type="Gene3D" id="3.40.50.300">
    <property type="entry name" value="P-loop containing nucleotide triphosphate hydrolases"/>
    <property type="match status" value="1"/>
</dbReference>
<dbReference type="GO" id="GO:0003887">
    <property type="term" value="F:DNA-directed DNA polymerase activity"/>
    <property type="evidence" value="ECO:0007669"/>
    <property type="project" value="UniProtKB-KW"/>
</dbReference>
<evidence type="ECO:0000313" key="10">
    <source>
        <dbReference type="EMBL" id="GHA63818.1"/>
    </source>
</evidence>
<dbReference type="EMBL" id="BMZG01000001">
    <property type="protein sequence ID" value="GHA63818.1"/>
    <property type="molecule type" value="Genomic_DNA"/>
</dbReference>
<evidence type="ECO:0000256" key="2">
    <source>
        <dbReference type="ARBA" id="ARBA00017703"/>
    </source>
</evidence>
<evidence type="ECO:0000256" key="6">
    <source>
        <dbReference type="ARBA" id="ARBA00022932"/>
    </source>
</evidence>
<dbReference type="CDD" id="cd18138">
    <property type="entry name" value="HLD_clamp_pol_III_delta"/>
    <property type="match status" value="1"/>
</dbReference>
<dbReference type="GO" id="GO:0003677">
    <property type="term" value="F:DNA binding"/>
    <property type="evidence" value="ECO:0007669"/>
    <property type="project" value="InterPro"/>
</dbReference>
<proteinExistence type="inferred from homology"/>
<dbReference type="PANTHER" id="PTHR34388:SF1">
    <property type="entry name" value="DNA POLYMERASE III SUBUNIT DELTA"/>
    <property type="match status" value="1"/>
</dbReference>
<dbReference type="Proteomes" id="UP000614287">
    <property type="component" value="Unassembled WGS sequence"/>
</dbReference>
<evidence type="ECO:0000256" key="7">
    <source>
        <dbReference type="ARBA" id="ARBA00034754"/>
    </source>
</evidence>
<reference evidence="10" key="1">
    <citation type="journal article" date="2014" name="Int. J. Syst. Evol. Microbiol.">
        <title>Complete genome sequence of Corynebacterium casei LMG S-19264T (=DSM 44701T), isolated from a smear-ripened cheese.</title>
        <authorList>
            <consortium name="US DOE Joint Genome Institute (JGI-PGF)"/>
            <person name="Walter F."/>
            <person name="Albersmeier A."/>
            <person name="Kalinowski J."/>
            <person name="Ruckert C."/>
        </authorList>
    </citation>
    <scope>NUCLEOTIDE SEQUENCE</scope>
    <source>
        <strain evidence="10">KCTC 32501</strain>
    </source>
</reference>
<accession>A0A8J3CLI1</accession>